<dbReference type="EMBL" id="CAXKWB010073141">
    <property type="protein sequence ID" value="CAL4196777.1"/>
    <property type="molecule type" value="Genomic_DNA"/>
</dbReference>
<reference evidence="11 12" key="1">
    <citation type="submission" date="2024-05" db="EMBL/GenBank/DDBJ databases">
        <authorList>
            <person name="Wallberg A."/>
        </authorList>
    </citation>
    <scope>NUCLEOTIDE SEQUENCE [LARGE SCALE GENOMIC DNA]</scope>
</reference>
<feature type="signal peptide" evidence="10">
    <location>
        <begin position="1"/>
        <end position="23"/>
    </location>
</feature>
<feature type="chain" id="PRO_5044010794" description="Carbohydrate sulfotransferase" evidence="10">
    <location>
        <begin position="24"/>
        <end position="351"/>
    </location>
</feature>
<evidence type="ECO:0000256" key="9">
    <source>
        <dbReference type="RuleBase" id="RU364020"/>
    </source>
</evidence>
<keyword evidence="10" id="KW-0732">Signal</keyword>
<comment type="similarity">
    <text evidence="2 9">Belongs to the sulfotransferase 2 family.</text>
</comment>
<keyword evidence="7" id="KW-0472">Membrane</keyword>
<proteinExistence type="inferred from homology"/>
<dbReference type="AlphaFoldDB" id="A0AAV2SG82"/>
<feature type="non-terminal residue" evidence="11">
    <location>
        <position position="1"/>
    </location>
</feature>
<dbReference type="EC" id="2.8.2.-" evidence="9"/>
<evidence type="ECO:0000256" key="4">
    <source>
        <dbReference type="ARBA" id="ARBA00022692"/>
    </source>
</evidence>
<dbReference type="GO" id="GO:0000139">
    <property type="term" value="C:Golgi membrane"/>
    <property type="evidence" value="ECO:0007669"/>
    <property type="project" value="UniProtKB-SubCell"/>
</dbReference>
<comment type="subcellular location">
    <subcellularLocation>
        <location evidence="1 9">Golgi apparatus membrane</location>
        <topology evidence="1 9">Single-pass type II membrane protein</topology>
    </subcellularLocation>
</comment>
<keyword evidence="4" id="KW-0812">Transmembrane</keyword>
<dbReference type="Proteomes" id="UP001497623">
    <property type="component" value="Unassembled WGS sequence"/>
</dbReference>
<dbReference type="PANTHER" id="PTHR12137:SF54">
    <property type="entry name" value="CARBOHYDRATE SULFOTRANSFERASE"/>
    <property type="match status" value="1"/>
</dbReference>
<keyword evidence="3 9" id="KW-0808">Transferase</keyword>
<dbReference type="GO" id="GO:0016051">
    <property type="term" value="P:carbohydrate biosynthetic process"/>
    <property type="evidence" value="ECO:0007669"/>
    <property type="project" value="InterPro"/>
</dbReference>
<dbReference type="InterPro" id="IPR005331">
    <property type="entry name" value="Sulfotransferase"/>
</dbReference>
<keyword evidence="9" id="KW-0735">Signal-anchor</keyword>
<evidence type="ECO:0000256" key="5">
    <source>
        <dbReference type="ARBA" id="ARBA00022989"/>
    </source>
</evidence>
<gene>
    <name evidence="11" type="ORF">MNOR_LOCUS37205</name>
</gene>
<dbReference type="PANTHER" id="PTHR12137">
    <property type="entry name" value="CARBOHYDRATE SULFOTRANSFERASE"/>
    <property type="match status" value="1"/>
</dbReference>
<evidence type="ECO:0000256" key="3">
    <source>
        <dbReference type="ARBA" id="ARBA00022679"/>
    </source>
</evidence>
<evidence type="ECO:0000256" key="6">
    <source>
        <dbReference type="ARBA" id="ARBA00023034"/>
    </source>
</evidence>
<dbReference type="Pfam" id="PF03567">
    <property type="entry name" value="Sulfotransfer_2"/>
    <property type="match status" value="1"/>
</dbReference>
<keyword evidence="8 9" id="KW-0325">Glycoprotein</keyword>
<sequence>RNQTLFNVLVATAFMLCIGYVSQHSLYRSTEFSTVTKNQLYNSRKPDLEERFKQRLQHLKEGCRNISLGSDVTGSWYWNEIVKRHHPVNIGFDTTLRKHGIKTFAKAGSTWWRKHLKALTNQRVIAKEKVYMIQVRHPLLRLFSVYTDKFLGGKPISVYTESYGIKTESLQTFEYRWYSYWLPALISTGRFKPHHEFFDAVMEAKETIMSPPVLKNIMESLYGSQEMELRTQFVNATFTFPEFLNHIIWTYDVAIADKHWVPQAIETNVCQHDYSYVVKLETFDEDIPFVLQHLGYKIPYLKKIHSTSNEVKHSTEKYYRDVSKEIVKRIISLYENDFKLFLYDKGLNVIK</sequence>
<evidence type="ECO:0000256" key="1">
    <source>
        <dbReference type="ARBA" id="ARBA00004323"/>
    </source>
</evidence>
<evidence type="ECO:0000256" key="2">
    <source>
        <dbReference type="ARBA" id="ARBA00006339"/>
    </source>
</evidence>
<keyword evidence="9" id="KW-0119">Carbohydrate metabolism</keyword>
<evidence type="ECO:0000256" key="7">
    <source>
        <dbReference type="ARBA" id="ARBA00023136"/>
    </source>
</evidence>
<protein>
    <recommendedName>
        <fullName evidence="9">Carbohydrate sulfotransferase</fullName>
        <ecNumber evidence="9">2.8.2.-</ecNumber>
    </recommendedName>
</protein>
<accession>A0AAV2SG82</accession>
<name>A0AAV2SG82_MEGNR</name>
<comment type="caution">
    <text evidence="11">The sequence shown here is derived from an EMBL/GenBank/DDBJ whole genome shotgun (WGS) entry which is preliminary data.</text>
</comment>
<evidence type="ECO:0000256" key="8">
    <source>
        <dbReference type="ARBA" id="ARBA00023180"/>
    </source>
</evidence>
<dbReference type="GO" id="GO:0008146">
    <property type="term" value="F:sulfotransferase activity"/>
    <property type="evidence" value="ECO:0007669"/>
    <property type="project" value="InterPro"/>
</dbReference>
<organism evidence="11 12">
    <name type="scientific">Meganyctiphanes norvegica</name>
    <name type="common">Northern krill</name>
    <name type="synonym">Thysanopoda norvegica</name>
    <dbReference type="NCBI Taxonomy" id="48144"/>
    <lineage>
        <taxon>Eukaryota</taxon>
        <taxon>Metazoa</taxon>
        <taxon>Ecdysozoa</taxon>
        <taxon>Arthropoda</taxon>
        <taxon>Crustacea</taxon>
        <taxon>Multicrustacea</taxon>
        <taxon>Malacostraca</taxon>
        <taxon>Eumalacostraca</taxon>
        <taxon>Eucarida</taxon>
        <taxon>Euphausiacea</taxon>
        <taxon>Euphausiidae</taxon>
        <taxon>Meganyctiphanes</taxon>
    </lineage>
</organism>
<dbReference type="InterPro" id="IPR018011">
    <property type="entry name" value="Carb_sulfotrans_8-10"/>
</dbReference>
<keyword evidence="12" id="KW-1185">Reference proteome</keyword>
<evidence type="ECO:0000256" key="10">
    <source>
        <dbReference type="SAM" id="SignalP"/>
    </source>
</evidence>
<keyword evidence="5" id="KW-1133">Transmembrane helix</keyword>
<evidence type="ECO:0000313" key="11">
    <source>
        <dbReference type="EMBL" id="CAL4196777.1"/>
    </source>
</evidence>
<evidence type="ECO:0000313" key="12">
    <source>
        <dbReference type="Proteomes" id="UP001497623"/>
    </source>
</evidence>
<keyword evidence="6 9" id="KW-0333">Golgi apparatus</keyword>